<keyword evidence="4" id="KW-1185">Reference proteome</keyword>
<dbReference type="RefSeq" id="WP_091372194.1">
    <property type="nucleotide sequence ID" value="NZ_FNDV01000002.1"/>
</dbReference>
<feature type="chain" id="PRO_5038794566" description="DUF2752 domain-containing protein" evidence="2">
    <location>
        <begin position="22"/>
        <end position="121"/>
    </location>
</feature>
<feature type="transmembrane region" description="Helical" evidence="1">
    <location>
        <begin position="61"/>
        <end position="80"/>
    </location>
</feature>
<keyword evidence="1" id="KW-1133">Transmembrane helix</keyword>
<proteinExistence type="predicted"/>
<sequence length="121" mass="13181">MLVRWAALGAGVVAGCAYVLATDPTTPGGLVCPSKWVGLCCPGCGGLRMVYSLLHGRVLDAVHYNAVTLLVLPLFVWAAVQWARGRALTWPRWGPPVLMGVLAAWFVARNLPFEPFSRWYV</sequence>
<dbReference type="STRING" id="504798.SAMN05421871_102704"/>
<dbReference type="AlphaFoldDB" id="A0A1H0K577"/>
<evidence type="ECO:0000256" key="1">
    <source>
        <dbReference type="SAM" id="Phobius"/>
    </source>
</evidence>
<name>A0A1H0K577_9PSEU</name>
<accession>A0A1H0K577</accession>
<evidence type="ECO:0008006" key="5">
    <source>
        <dbReference type="Google" id="ProtNLM"/>
    </source>
</evidence>
<dbReference type="Proteomes" id="UP000199651">
    <property type="component" value="Unassembled WGS sequence"/>
</dbReference>
<keyword evidence="1" id="KW-0472">Membrane</keyword>
<reference evidence="4" key="1">
    <citation type="submission" date="2016-10" db="EMBL/GenBank/DDBJ databases">
        <authorList>
            <person name="Varghese N."/>
            <person name="Submissions S."/>
        </authorList>
    </citation>
    <scope>NUCLEOTIDE SEQUENCE [LARGE SCALE GENOMIC DNA]</scope>
    <source>
        <strain evidence="4">IBRC-M 10655</strain>
    </source>
</reference>
<feature type="transmembrane region" description="Helical" evidence="1">
    <location>
        <begin position="92"/>
        <end position="108"/>
    </location>
</feature>
<evidence type="ECO:0000313" key="4">
    <source>
        <dbReference type="Proteomes" id="UP000199651"/>
    </source>
</evidence>
<dbReference type="EMBL" id="FNJB01000003">
    <property type="protein sequence ID" value="SDO51155.1"/>
    <property type="molecule type" value="Genomic_DNA"/>
</dbReference>
<dbReference type="InterPro" id="IPR021215">
    <property type="entry name" value="DUF2752"/>
</dbReference>
<keyword evidence="2" id="KW-0732">Signal</keyword>
<feature type="signal peptide" evidence="2">
    <location>
        <begin position="1"/>
        <end position="21"/>
    </location>
</feature>
<dbReference type="PROSITE" id="PS51257">
    <property type="entry name" value="PROKAR_LIPOPROTEIN"/>
    <property type="match status" value="1"/>
</dbReference>
<organism evidence="3 4">
    <name type="scientific">Actinokineospora alba</name>
    <dbReference type="NCBI Taxonomy" id="504798"/>
    <lineage>
        <taxon>Bacteria</taxon>
        <taxon>Bacillati</taxon>
        <taxon>Actinomycetota</taxon>
        <taxon>Actinomycetes</taxon>
        <taxon>Pseudonocardiales</taxon>
        <taxon>Pseudonocardiaceae</taxon>
        <taxon>Actinokineospora</taxon>
    </lineage>
</organism>
<dbReference type="Pfam" id="PF10825">
    <property type="entry name" value="DUF2752"/>
    <property type="match status" value="1"/>
</dbReference>
<protein>
    <recommendedName>
        <fullName evidence="5">DUF2752 domain-containing protein</fullName>
    </recommendedName>
</protein>
<dbReference type="OrthoDB" id="5966662at2"/>
<keyword evidence="1" id="KW-0812">Transmembrane</keyword>
<gene>
    <name evidence="3" type="ORF">SAMN05192558_103345</name>
</gene>
<evidence type="ECO:0000256" key="2">
    <source>
        <dbReference type="SAM" id="SignalP"/>
    </source>
</evidence>
<evidence type="ECO:0000313" key="3">
    <source>
        <dbReference type="EMBL" id="SDO51155.1"/>
    </source>
</evidence>